<organism evidence="2 3">
    <name type="scientific">Ceratopteris richardii</name>
    <name type="common">Triangle waterfern</name>
    <dbReference type="NCBI Taxonomy" id="49495"/>
    <lineage>
        <taxon>Eukaryota</taxon>
        <taxon>Viridiplantae</taxon>
        <taxon>Streptophyta</taxon>
        <taxon>Embryophyta</taxon>
        <taxon>Tracheophyta</taxon>
        <taxon>Polypodiopsida</taxon>
        <taxon>Polypodiidae</taxon>
        <taxon>Polypodiales</taxon>
        <taxon>Pteridineae</taxon>
        <taxon>Pteridaceae</taxon>
        <taxon>Parkerioideae</taxon>
        <taxon>Ceratopteris</taxon>
    </lineage>
</organism>
<feature type="compositionally biased region" description="Low complexity" evidence="1">
    <location>
        <begin position="268"/>
        <end position="281"/>
    </location>
</feature>
<protein>
    <submittedName>
        <fullName evidence="2">Uncharacterized protein</fullName>
    </submittedName>
</protein>
<dbReference type="Proteomes" id="UP000825935">
    <property type="component" value="Chromosome 28"/>
</dbReference>
<dbReference type="OrthoDB" id="1920340at2759"/>
<keyword evidence="3" id="KW-1185">Reference proteome</keyword>
<dbReference type="EMBL" id="CM035433">
    <property type="protein sequence ID" value="KAH7293843.1"/>
    <property type="molecule type" value="Genomic_DNA"/>
</dbReference>
<feature type="region of interest" description="Disordered" evidence="1">
    <location>
        <begin position="259"/>
        <end position="292"/>
    </location>
</feature>
<evidence type="ECO:0000313" key="2">
    <source>
        <dbReference type="EMBL" id="KAH7293846.1"/>
    </source>
</evidence>
<dbReference type="EMBL" id="CM035433">
    <property type="protein sequence ID" value="KAH7293841.1"/>
    <property type="molecule type" value="Genomic_DNA"/>
</dbReference>
<feature type="region of interest" description="Disordered" evidence="1">
    <location>
        <begin position="42"/>
        <end position="62"/>
    </location>
</feature>
<evidence type="ECO:0000256" key="1">
    <source>
        <dbReference type="SAM" id="MobiDB-lite"/>
    </source>
</evidence>
<dbReference type="AlphaFoldDB" id="A0A8T2RBK4"/>
<reference evidence="2" key="1">
    <citation type="submission" date="2021-08" db="EMBL/GenBank/DDBJ databases">
        <title>WGS assembly of Ceratopteris richardii.</title>
        <authorList>
            <person name="Marchant D.B."/>
            <person name="Chen G."/>
            <person name="Jenkins J."/>
            <person name="Shu S."/>
            <person name="Leebens-Mack J."/>
            <person name="Grimwood J."/>
            <person name="Schmutz J."/>
            <person name="Soltis P."/>
            <person name="Soltis D."/>
            <person name="Chen Z.-H."/>
        </authorList>
    </citation>
    <scope>NUCLEOTIDE SEQUENCE</scope>
    <source>
        <strain evidence="2">Whitten #5841</strain>
        <tissue evidence="2">Leaf</tissue>
    </source>
</reference>
<dbReference type="EMBL" id="CM035433">
    <property type="protein sequence ID" value="KAH7293847.1"/>
    <property type="molecule type" value="Genomic_DNA"/>
</dbReference>
<dbReference type="EMBL" id="CM035433">
    <property type="protein sequence ID" value="KAH7293842.1"/>
    <property type="molecule type" value="Genomic_DNA"/>
</dbReference>
<dbReference type="EMBL" id="CM035433">
    <property type="protein sequence ID" value="KAH7293844.1"/>
    <property type="molecule type" value="Genomic_DNA"/>
</dbReference>
<dbReference type="EMBL" id="CM035433">
    <property type="protein sequence ID" value="KAH7293845.1"/>
    <property type="molecule type" value="Genomic_DNA"/>
</dbReference>
<sequence length="354" mass="38019">MSLLDKAGIGLMSAPDLGAHSNMLQTVRFLSIRRRQFRAKAELDDAKQKHHAPSNKGFGIRVPTMPDIESARRLLESAFQALSFDMRRIPIDTALQGLPSGISKSVQVLVFDITGFVVTRLRKAGKKELDDIPMDKNQYPRCSWPRTLKSKDLNGLIGVGLSDEGSSVQPLAPRCAWPRTRHGAVELGNFPSSTAATADVVYPHSAWPRKSLPANHAIVANEPVASESMKVLSAEDDVCVIEGGARCAWPRKGIPAKQSHYTTEDVSGHSSVSSSAGHDGAPPAETNDAGLPRRMLATSVGLTMLDQITKGSMVTSMFDFCSSLPAGPLEMTEDDVGTDVGRRTLLVLIKGPGG</sequence>
<proteinExistence type="predicted"/>
<name>A0A8T2RBK4_CERRI</name>
<comment type="caution">
    <text evidence="2">The sequence shown here is derived from an EMBL/GenBank/DDBJ whole genome shotgun (WGS) entry which is preliminary data.</text>
</comment>
<accession>A0A8T2RBK4</accession>
<gene>
    <name evidence="2" type="ORF">KP509_28G045000</name>
</gene>
<evidence type="ECO:0000313" key="3">
    <source>
        <dbReference type="Proteomes" id="UP000825935"/>
    </source>
</evidence>
<dbReference type="EMBL" id="CM035433">
    <property type="protein sequence ID" value="KAH7293846.1"/>
    <property type="molecule type" value="Genomic_DNA"/>
</dbReference>